<keyword evidence="3" id="KW-1185">Reference proteome</keyword>
<name>A0A4Y2KF32_ARAVE</name>
<protein>
    <recommendedName>
        <fullName evidence="1">Retroviral polymerase SH3-like domain-containing protein</fullName>
    </recommendedName>
</protein>
<accession>A0A4Y2KF32</accession>
<evidence type="ECO:0000259" key="1">
    <source>
        <dbReference type="Pfam" id="PF25597"/>
    </source>
</evidence>
<dbReference type="Proteomes" id="UP000499080">
    <property type="component" value="Unassembled WGS sequence"/>
</dbReference>
<evidence type="ECO:0000313" key="2">
    <source>
        <dbReference type="EMBL" id="GBN00063.1"/>
    </source>
</evidence>
<feature type="domain" description="Retroviral polymerase SH3-like" evidence="1">
    <location>
        <begin position="6"/>
        <end position="59"/>
    </location>
</feature>
<sequence>MEILLEQLRKKLDMRSKSRILVGYALQTKEYRIWLPESRKVIETINVRFDESTPVKVDSNDHKFERVEAVLDPDYVAYKIPLRTAYNIDNNEIVVDEIDS</sequence>
<evidence type="ECO:0000313" key="3">
    <source>
        <dbReference type="Proteomes" id="UP000499080"/>
    </source>
</evidence>
<proteinExistence type="predicted"/>
<dbReference type="OrthoDB" id="8039805at2759"/>
<reference evidence="2 3" key="1">
    <citation type="journal article" date="2019" name="Sci. Rep.">
        <title>Orb-weaving spider Araneus ventricosus genome elucidates the spidroin gene catalogue.</title>
        <authorList>
            <person name="Kono N."/>
            <person name="Nakamura H."/>
            <person name="Ohtoshi R."/>
            <person name="Moran D.A.P."/>
            <person name="Shinohara A."/>
            <person name="Yoshida Y."/>
            <person name="Fujiwara M."/>
            <person name="Mori M."/>
            <person name="Tomita M."/>
            <person name="Arakawa K."/>
        </authorList>
    </citation>
    <scope>NUCLEOTIDE SEQUENCE [LARGE SCALE GENOMIC DNA]</scope>
</reference>
<dbReference type="InterPro" id="IPR057670">
    <property type="entry name" value="SH3_retrovirus"/>
</dbReference>
<comment type="caution">
    <text evidence="2">The sequence shown here is derived from an EMBL/GenBank/DDBJ whole genome shotgun (WGS) entry which is preliminary data.</text>
</comment>
<dbReference type="Pfam" id="PF25597">
    <property type="entry name" value="SH3_retrovirus"/>
    <property type="match status" value="1"/>
</dbReference>
<gene>
    <name evidence="2" type="ORF">AVEN_69841_1</name>
</gene>
<organism evidence="2 3">
    <name type="scientific">Araneus ventricosus</name>
    <name type="common">Orbweaver spider</name>
    <name type="synonym">Epeira ventricosa</name>
    <dbReference type="NCBI Taxonomy" id="182803"/>
    <lineage>
        <taxon>Eukaryota</taxon>
        <taxon>Metazoa</taxon>
        <taxon>Ecdysozoa</taxon>
        <taxon>Arthropoda</taxon>
        <taxon>Chelicerata</taxon>
        <taxon>Arachnida</taxon>
        <taxon>Araneae</taxon>
        <taxon>Araneomorphae</taxon>
        <taxon>Entelegynae</taxon>
        <taxon>Araneoidea</taxon>
        <taxon>Araneidae</taxon>
        <taxon>Araneus</taxon>
    </lineage>
</organism>
<dbReference type="EMBL" id="BGPR01004476">
    <property type="protein sequence ID" value="GBN00063.1"/>
    <property type="molecule type" value="Genomic_DNA"/>
</dbReference>
<dbReference type="AlphaFoldDB" id="A0A4Y2KF32"/>